<keyword evidence="2" id="KW-1185">Reference proteome</keyword>
<dbReference type="AlphaFoldDB" id="A0A9W9TNZ4"/>
<proteinExistence type="predicted"/>
<dbReference type="GeneID" id="81384402"/>
<name>A0A9W9TNZ4_PENCI</name>
<reference evidence="1" key="2">
    <citation type="journal article" date="2023" name="IMA Fungus">
        <title>Comparative genomic study of the Penicillium genus elucidates a diverse pangenome and 15 lateral gene transfer events.</title>
        <authorList>
            <person name="Petersen C."/>
            <person name="Sorensen T."/>
            <person name="Nielsen M.R."/>
            <person name="Sondergaard T.E."/>
            <person name="Sorensen J.L."/>
            <person name="Fitzpatrick D.A."/>
            <person name="Frisvad J.C."/>
            <person name="Nielsen K.L."/>
        </authorList>
    </citation>
    <scope>NUCLEOTIDE SEQUENCE</scope>
    <source>
        <strain evidence="1">IBT 23319</strain>
    </source>
</reference>
<evidence type="ECO:0000313" key="2">
    <source>
        <dbReference type="Proteomes" id="UP001147733"/>
    </source>
</evidence>
<sequence>MSSPSSDPSSDDFNLYWVIFYFDESQRGWTDRQLLGKMLHDLENPLAITWTPYNPGVDEPFQYSLLVISVGDTLAELIESAREILVEYIRIDGTDHAPFKEMLFPPLN</sequence>
<reference evidence="1" key="1">
    <citation type="submission" date="2022-11" db="EMBL/GenBank/DDBJ databases">
        <authorList>
            <person name="Petersen C."/>
        </authorList>
    </citation>
    <scope>NUCLEOTIDE SEQUENCE</scope>
    <source>
        <strain evidence="1">IBT 23319</strain>
    </source>
</reference>
<protein>
    <submittedName>
        <fullName evidence="1">Uncharacterized protein</fullName>
    </submittedName>
</protein>
<dbReference type="Proteomes" id="UP001147733">
    <property type="component" value="Unassembled WGS sequence"/>
</dbReference>
<gene>
    <name evidence="1" type="ORF">N7469_006317</name>
</gene>
<comment type="caution">
    <text evidence="1">The sequence shown here is derived from an EMBL/GenBank/DDBJ whole genome shotgun (WGS) entry which is preliminary data.</text>
</comment>
<evidence type="ECO:0000313" key="1">
    <source>
        <dbReference type="EMBL" id="KAJ5231729.1"/>
    </source>
</evidence>
<organism evidence="1 2">
    <name type="scientific">Penicillium citrinum</name>
    <dbReference type="NCBI Taxonomy" id="5077"/>
    <lineage>
        <taxon>Eukaryota</taxon>
        <taxon>Fungi</taxon>
        <taxon>Dikarya</taxon>
        <taxon>Ascomycota</taxon>
        <taxon>Pezizomycotina</taxon>
        <taxon>Eurotiomycetes</taxon>
        <taxon>Eurotiomycetidae</taxon>
        <taxon>Eurotiales</taxon>
        <taxon>Aspergillaceae</taxon>
        <taxon>Penicillium</taxon>
    </lineage>
</organism>
<dbReference type="OrthoDB" id="4309732at2759"/>
<dbReference type="RefSeq" id="XP_056500473.1">
    <property type="nucleotide sequence ID" value="XM_056645235.1"/>
</dbReference>
<accession>A0A9W9TNZ4</accession>
<dbReference type="EMBL" id="JAPQKT010000005">
    <property type="protein sequence ID" value="KAJ5231729.1"/>
    <property type="molecule type" value="Genomic_DNA"/>
</dbReference>